<accession>A0A9D4N004</accession>
<dbReference type="EMBL" id="JAIWYP010000001">
    <property type="protein sequence ID" value="KAH3884794.1"/>
    <property type="molecule type" value="Genomic_DNA"/>
</dbReference>
<dbReference type="EMBL" id="JAIWYP010000001">
    <property type="protein sequence ID" value="KAH3885219.1"/>
    <property type="molecule type" value="Genomic_DNA"/>
</dbReference>
<gene>
    <name evidence="1" type="ORF">DPMN_008780</name>
    <name evidence="2" type="ORF">DPMN_009212</name>
</gene>
<name>A0A9D4N004_DREPO</name>
<protein>
    <submittedName>
        <fullName evidence="1">Uncharacterized protein</fullName>
    </submittedName>
</protein>
<comment type="caution">
    <text evidence="1">The sequence shown here is derived from an EMBL/GenBank/DDBJ whole genome shotgun (WGS) entry which is preliminary data.</text>
</comment>
<reference evidence="1" key="1">
    <citation type="journal article" date="2019" name="bioRxiv">
        <title>The Genome of the Zebra Mussel, Dreissena polymorpha: A Resource for Invasive Species Research.</title>
        <authorList>
            <person name="McCartney M.A."/>
            <person name="Auch B."/>
            <person name="Kono T."/>
            <person name="Mallez S."/>
            <person name="Zhang Y."/>
            <person name="Obille A."/>
            <person name="Becker A."/>
            <person name="Abrahante J.E."/>
            <person name="Garbe J."/>
            <person name="Badalamenti J.P."/>
            <person name="Herman A."/>
            <person name="Mangelson H."/>
            <person name="Liachko I."/>
            <person name="Sullivan S."/>
            <person name="Sone E.D."/>
            <person name="Koren S."/>
            <person name="Silverstein K.A.T."/>
            <person name="Beckman K.B."/>
            <person name="Gohl D.M."/>
        </authorList>
    </citation>
    <scope>NUCLEOTIDE SEQUENCE</scope>
    <source>
        <strain evidence="1">Duluth1</strain>
        <tissue evidence="1">Whole animal</tissue>
    </source>
</reference>
<proteinExistence type="predicted"/>
<dbReference type="AlphaFoldDB" id="A0A9D4N004"/>
<evidence type="ECO:0000313" key="1">
    <source>
        <dbReference type="EMBL" id="KAH3884794.1"/>
    </source>
</evidence>
<sequence>MGVRLLRLNAQESVRSIYKLARYGAAMTATGVKTCNEWLFLQLPAGVMAKVHVLRTAPSFDPRNTVSV</sequence>
<dbReference type="Proteomes" id="UP000828390">
    <property type="component" value="Unassembled WGS sequence"/>
</dbReference>
<reference evidence="1" key="2">
    <citation type="submission" date="2020-11" db="EMBL/GenBank/DDBJ databases">
        <authorList>
            <person name="McCartney M.A."/>
            <person name="Auch B."/>
            <person name="Kono T."/>
            <person name="Mallez S."/>
            <person name="Becker A."/>
            <person name="Gohl D.M."/>
            <person name="Silverstein K.A.T."/>
            <person name="Koren S."/>
            <person name="Bechman K.B."/>
            <person name="Herman A."/>
            <person name="Abrahante J.E."/>
            <person name="Garbe J."/>
        </authorList>
    </citation>
    <scope>NUCLEOTIDE SEQUENCE</scope>
    <source>
        <strain evidence="1">Duluth1</strain>
        <tissue evidence="1">Whole animal</tissue>
    </source>
</reference>
<organism evidence="1 3">
    <name type="scientific">Dreissena polymorpha</name>
    <name type="common">Zebra mussel</name>
    <name type="synonym">Mytilus polymorpha</name>
    <dbReference type="NCBI Taxonomy" id="45954"/>
    <lineage>
        <taxon>Eukaryota</taxon>
        <taxon>Metazoa</taxon>
        <taxon>Spiralia</taxon>
        <taxon>Lophotrochozoa</taxon>
        <taxon>Mollusca</taxon>
        <taxon>Bivalvia</taxon>
        <taxon>Autobranchia</taxon>
        <taxon>Heteroconchia</taxon>
        <taxon>Euheterodonta</taxon>
        <taxon>Imparidentia</taxon>
        <taxon>Neoheterodontei</taxon>
        <taxon>Myida</taxon>
        <taxon>Dreissenoidea</taxon>
        <taxon>Dreissenidae</taxon>
        <taxon>Dreissena</taxon>
    </lineage>
</organism>
<keyword evidence="3" id="KW-1185">Reference proteome</keyword>
<evidence type="ECO:0000313" key="3">
    <source>
        <dbReference type="Proteomes" id="UP000828390"/>
    </source>
</evidence>
<evidence type="ECO:0000313" key="2">
    <source>
        <dbReference type="EMBL" id="KAH3885219.1"/>
    </source>
</evidence>